<keyword evidence="11" id="KW-1185">Reference proteome</keyword>
<dbReference type="AlphaFoldDB" id="A0A9D4H0T4"/>
<dbReference type="GO" id="GO:0006884">
    <property type="term" value="P:cell volume homeostasis"/>
    <property type="evidence" value="ECO:0007669"/>
    <property type="project" value="TreeGrafter"/>
</dbReference>
<feature type="non-terminal residue" evidence="10">
    <location>
        <position position="287"/>
    </location>
</feature>
<gene>
    <name evidence="10" type="ORF">DPMN_129212</name>
</gene>
<sequence length="287" mass="31762">MFAILFSSVTGIMNGANMSGELKDPSKSIPKGTLGAVLFTFITYMILFILIGGSCSRDLLINDYLFLQDINFWNGMVLIGIFATTLSAALGNLIGGSRILEALANDQLFGCILNPATKTTKGGNPYMAVLITWFLVQLVMLVGSLNLIAKPTTVFFLLAYAAVNLACAALDLASAPNFRPTFRFYSWHLSLVGLVGCLIMCFLISAVYSSVAIIFMLIMIIGLHFRALPTQWGSISQALIFHQVRKYLLMLDIRKAHVKYWRPQILLMVSRPRQSSELIDFINDIKK</sequence>
<dbReference type="Pfam" id="PF00324">
    <property type="entry name" value="AA_permease"/>
    <property type="match status" value="1"/>
</dbReference>
<evidence type="ECO:0000256" key="2">
    <source>
        <dbReference type="ARBA" id="ARBA00010593"/>
    </source>
</evidence>
<dbReference type="InterPro" id="IPR004842">
    <property type="entry name" value="SLC12A_fam"/>
</dbReference>
<dbReference type="GO" id="GO:0055064">
    <property type="term" value="P:chloride ion homeostasis"/>
    <property type="evidence" value="ECO:0007669"/>
    <property type="project" value="TreeGrafter"/>
</dbReference>
<dbReference type="GO" id="GO:0015379">
    <property type="term" value="F:potassium:chloride symporter activity"/>
    <property type="evidence" value="ECO:0007669"/>
    <property type="project" value="TreeGrafter"/>
</dbReference>
<reference evidence="10" key="2">
    <citation type="submission" date="2020-11" db="EMBL/GenBank/DDBJ databases">
        <authorList>
            <person name="McCartney M.A."/>
            <person name="Auch B."/>
            <person name="Kono T."/>
            <person name="Mallez S."/>
            <person name="Becker A."/>
            <person name="Gohl D.M."/>
            <person name="Silverstein K.A.T."/>
            <person name="Koren S."/>
            <person name="Bechman K.B."/>
            <person name="Herman A."/>
            <person name="Abrahante J.E."/>
            <person name="Garbe J."/>
        </authorList>
    </citation>
    <scope>NUCLEOTIDE SEQUENCE</scope>
    <source>
        <strain evidence="10">Duluth1</strain>
        <tissue evidence="10">Whole animal</tissue>
    </source>
</reference>
<evidence type="ECO:0000259" key="9">
    <source>
        <dbReference type="Pfam" id="PF00324"/>
    </source>
</evidence>
<comment type="caution">
    <text evidence="10">The sequence shown here is derived from an EMBL/GenBank/DDBJ whole genome shotgun (WGS) entry which is preliminary data.</text>
</comment>
<feature type="transmembrane region" description="Helical" evidence="8">
    <location>
        <begin position="185"/>
        <end position="205"/>
    </location>
</feature>
<evidence type="ECO:0000256" key="8">
    <source>
        <dbReference type="SAM" id="Phobius"/>
    </source>
</evidence>
<feature type="transmembrane region" description="Helical" evidence="8">
    <location>
        <begin position="32"/>
        <end position="52"/>
    </location>
</feature>
<evidence type="ECO:0000313" key="11">
    <source>
        <dbReference type="Proteomes" id="UP000828390"/>
    </source>
</evidence>
<feature type="transmembrane region" description="Helical" evidence="8">
    <location>
        <begin position="126"/>
        <end position="148"/>
    </location>
</feature>
<evidence type="ECO:0000256" key="7">
    <source>
        <dbReference type="ARBA" id="ARBA00023136"/>
    </source>
</evidence>
<dbReference type="GO" id="GO:0055075">
    <property type="term" value="P:potassium ion homeostasis"/>
    <property type="evidence" value="ECO:0007669"/>
    <property type="project" value="TreeGrafter"/>
</dbReference>
<dbReference type="EMBL" id="JAIWYP010000005">
    <property type="protein sequence ID" value="KAH3827281.1"/>
    <property type="molecule type" value="Genomic_DNA"/>
</dbReference>
<name>A0A9D4H0T4_DREPO</name>
<dbReference type="GO" id="GO:0016020">
    <property type="term" value="C:membrane"/>
    <property type="evidence" value="ECO:0007669"/>
    <property type="project" value="UniProtKB-SubCell"/>
</dbReference>
<comment type="subcellular location">
    <subcellularLocation>
        <location evidence="1">Membrane</location>
        <topology evidence="1">Multi-pass membrane protein</topology>
    </subcellularLocation>
</comment>
<reference evidence="10" key="1">
    <citation type="journal article" date="2019" name="bioRxiv">
        <title>The Genome of the Zebra Mussel, Dreissena polymorpha: A Resource for Invasive Species Research.</title>
        <authorList>
            <person name="McCartney M.A."/>
            <person name="Auch B."/>
            <person name="Kono T."/>
            <person name="Mallez S."/>
            <person name="Zhang Y."/>
            <person name="Obille A."/>
            <person name="Becker A."/>
            <person name="Abrahante J.E."/>
            <person name="Garbe J."/>
            <person name="Badalamenti J.P."/>
            <person name="Herman A."/>
            <person name="Mangelson H."/>
            <person name="Liachko I."/>
            <person name="Sullivan S."/>
            <person name="Sone E.D."/>
            <person name="Koren S."/>
            <person name="Silverstein K.A.T."/>
            <person name="Beckman K.B."/>
            <person name="Gohl D.M."/>
        </authorList>
    </citation>
    <scope>NUCLEOTIDE SEQUENCE</scope>
    <source>
        <strain evidence="10">Duluth1</strain>
        <tissue evidence="10">Whole animal</tissue>
    </source>
</reference>
<feature type="transmembrane region" description="Helical" evidence="8">
    <location>
        <begin position="72"/>
        <end position="94"/>
    </location>
</feature>
<dbReference type="PANTHER" id="PTHR11827">
    <property type="entry name" value="SOLUTE CARRIER FAMILY 12, CATION COTRANSPORTERS"/>
    <property type="match status" value="1"/>
</dbReference>
<accession>A0A9D4H0T4</accession>
<evidence type="ECO:0000256" key="4">
    <source>
        <dbReference type="ARBA" id="ARBA00022448"/>
    </source>
</evidence>
<organism evidence="10 11">
    <name type="scientific">Dreissena polymorpha</name>
    <name type="common">Zebra mussel</name>
    <name type="synonym">Mytilus polymorpha</name>
    <dbReference type="NCBI Taxonomy" id="45954"/>
    <lineage>
        <taxon>Eukaryota</taxon>
        <taxon>Metazoa</taxon>
        <taxon>Spiralia</taxon>
        <taxon>Lophotrochozoa</taxon>
        <taxon>Mollusca</taxon>
        <taxon>Bivalvia</taxon>
        <taxon>Autobranchia</taxon>
        <taxon>Heteroconchia</taxon>
        <taxon>Euheterodonta</taxon>
        <taxon>Imparidentia</taxon>
        <taxon>Neoheterodontei</taxon>
        <taxon>Myida</taxon>
        <taxon>Dreissenoidea</taxon>
        <taxon>Dreissenidae</taxon>
        <taxon>Dreissena</taxon>
    </lineage>
</organism>
<dbReference type="PANTHER" id="PTHR11827:SF72">
    <property type="entry name" value="GH08340P"/>
    <property type="match status" value="1"/>
</dbReference>
<dbReference type="FunFam" id="1.20.1740.10:FF:000013">
    <property type="entry name" value="Solute carrier family 12 member"/>
    <property type="match status" value="1"/>
</dbReference>
<dbReference type="Gene3D" id="1.20.1740.10">
    <property type="entry name" value="Amino acid/polyamine transporter I"/>
    <property type="match status" value="1"/>
</dbReference>
<dbReference type="InterPro" id="IPR004841">
    <property type="entry name" value="AA-permease/SLC12A_dom"/>
</dbReference>
<evidence type="ECO:0000313" key="10">
    <source>
        <dbReference type="EMBL" id="KAH3827281.1"/>
    </source>
</evidence>
<keyword evidence="7 8" id="KW-0472">Membrane</keyword>
<proteinExistence type="inferred from homology"/>
<evidence type="ECO:0000256" key="5">
    <source>
        <dbReference type="ARBA" id="ARBA00022692"/>
    </source>
</evidence>
<dbReference type="Proteomes" id="UP000828390">
    <property type="component" value="Unassembled WGS sequence"/>
</dbReference>
<evidence type="ECO:0000256" key="3">
    <source>
        <dbReference type="ARBA" id="ARBA00019359"/>
    </source>
</evidence>
<protein>
    <recommendedName>
        <fullName evidence="3">Solute carrier family 12 member 9</fullName>
    </recommendedName>
</protein>
<evidence type="ECO:0000256" key="1">
    <source>
        <dbReference type="ARBA" id="ARBA00004141"/>
    </source>
</evidence>
<keyword evidence="5 8" id="KW-0812">Transmembrane</keyword>
<feature type="transmembrane region" description="Helical" evidence="8">
    <location>
        <begin position="154"/>
        <end position="173"/>
    </location>
</feature>
<evidence type="ECO:0000256" key="6">
    <source>
        <dbReference type="ARBA" id="ARBA00022989"/>
    </source>
</evidence>
<comment type="similarity">
    <text evidence="2">Belongs to the SLC12A transporter family.</text>
</comment>
<feature type="domain" description="Amino acid permease/ SLC12A" evidence="9">
    <location>
        <begin position="1"/>
        <end position="266"/>
    </location>
</feature>
<keyword evidence="6 8" id="KW-1133">Transmembrane helix</keyword>
<keyword evidence="4" id="KW-0813">Transport</keyword>